<keyword evidence="4 7" id="KW-0812">Transmembrane</keyword>
<evidence type="ECO:0000256" key="2">
    <source>
        <dbReference type="ARBA" id="ARBA00022448"/>
    </source>
</evidence>
<evidence type="ECO:0000256" key="4">
    <source>
        <dbReference type="ARBA" id="ARBA00022692"/>
    </source>
</evidence>
<comment type="subunit">
    <text evidence="7">The complex comprises the extracytoplasmic solute receptor protein and the two transmembrane proteins.</text>
</comment>
<name>A0ABW1U260_9BURK</name>
<dbReference type="Pfam" id="PF04290">
    <property type="entry name" value="DctQ"/>
    <property type="match status" value="1"/>
</dbReference>
<organism evidence="9 10">
    <name type="scientific">Polaromonas aquatica</name>
    <dbReference type="NCBI Taxonomy" id="332657"/>
    <lineage>
        <taxon>Bacteria</taxon>
        <taxon>Pseudomonadati</taxon>
        <taxon>Pseudomonadota</taxon>
        <taxon>Betaproteobacteria</taxon>
        <taxon>Burkholderiales</taxon>
        <taxon>Comamonadaceae</taxon>
        <taxon>Polaromonas</taxon>
    </lineage>
</organism>
<evidence type="ECO:0000313" key="9">
    <source>
        <dbReference type="EMBL" id="MFC6283692.1"/>
    </source>
</evidence>
<sequence length="200" mass="21723">MQASKPDAAKTADQKRDVLMLMTCERLAMRLASGISIAGLVALMFLAVLTLLDGLMRSIFNHPIEGVRDVGSLAIAIGISCCFPVSLMERSNIAVRFVASFLGSSAGRFCDLIASVLTGLVFFGMAYEFTRYAFKLGQARETTWILHIPIAPFWYCVAGVLWLTVLVQIVMIAVDVANLINPARVNALAPEHNGLSRVES</sequence>
<comment type="subcellular location">
    <subcellularLocation>
        <location evidence="7">Cell inner membrane</location>
        <topology evidence="7">Multi-pass membrane protein</topology>
    </subcellularLocation>
    <subcellularLocation>
        <location evidence="1">Cell membrane</location>
        <topology evidence="1">Multi-pass membrane protein</topology>
    </subcellularLocation>
</comment>
<gene>
    <name evidence="9" type="ORF">ACFQND_20890</name>
</gene>
<dbReference type="Proteomes" id="UP001596270">
    <property type="component" value="Unassembled WGS sequence"/>
</dbReference>
<evidence type="ECO:0000256" key="7">
    <source>
        <dbReference type="RuleBase" id="RU369079"/>
    </source>
</evidence>
<keyword evidence="3" id="KW-1003">Cell membrane</keyword>
<evidence type="ECO:0000256" key="6">
    <source>
        <dbReference type="ARBA" id="ARBA00023136"/>
    </source>
</evidence>
<dbReference type="RefSeq" id="WP_377414489.1">
    <property type="nucleotide sequence ID" value="NZ_JBHSRS010000083.1"/>
</dbReference>
<evidence type="ECO:0000256" key="1">
    <source>
        <dbReference type="ARBA" id="ARBA00004651"/>
    </source>
</evidence>
<feature type="transmembrane region" description="Helical" evidence="7">
    <location>
        <begin position="109"/>
        <end position="127"/>
    </location>
</feature>
<keyword evidence="6 7" id="KW-0472">Membrane</keyword>
<keyword evidence="2 7" id="KW-0813">Transport</keyword>
<evidence type="ECO:0000313" key="10">
    <source>
        <dbReference type="Proteomes" id="UP001596270"/>
    </source>
</evidence>
<evidence type="ECO:0000256" key="3">
    <source>
        <dbReference type="ARBA" id="ARBA00022475"/>
    </source>
</evidence>
<dbReference type="InterPro" id="IPR055348">
    <property type="entry name" value="DctQ"/>
</dbReference>
<keyword evidence="10" id="KW-1185">Reference proteome</keyword>
<feature type="transmembrane region" description="Helical" evidence="7">
    <location>
        <begin position="152"/>
        <end position="174"/>
    </location>
</feature>
<dbReference type="EMBL" id="JBHSRS010000083">
    <property type="protein sequence ID" value="MFC6283692.1"/>
    <property type="molecule type" value="Genomic_DNA"/>
</dbReference>
<feature type="domain" description="Tripartite ATP-independent periplasmic transporters DctQ component" evidence="8">
    <location>
        <begin position="46"/>
        <end position="175"/>
    </location>
</feature>
<proteinExistence type="inferred from homology"/>
<keyword evidence="7" id="KW-0997">Cell inner membrane</keyword>
<accession>A0ABW1U260</accession>
<evidence type="ECO:0000259" key="8">
    <source>
        <dbReference type="Pfam" id="PF04290"/>
    </source>
</evidence>
<reference evidence="10" key="1">
    <citation type="journal article" date="2019" name="Int. J. Syst. Evol. Microbiol.">
        <title>The Global Catalogue of Microorganisms (GCM) 10K type strain sequencing project: providing services to taxonomists for standard genome sequencing and annotation.</title>
        <authorList>
            <consortium name="The Broad Institute Genomics Platform"/>
            <consortium name="The Broad Institute Genome Sequencing Center for Infectious Disease"/>
            <person name="Wu L."/>
            <person name="Ma J."/>
        </authorList>
    </citation>
    <scope>NUCLEOTIDE SEQUENCE [LARGE SCALE GENOMIC DNA]</scope>
    <source>
        <strain evidence="10">CCUG 39402</strain>
    </source>
</reference>
<protein>
    <recommendedName>
        <fullName evidence="7">TRAP transporter small permease protein</fullName>
    </recommendedName>
</protein>
<keyword evidence="5 7" id="KW-1133">Transmembrane helix</keyword>
<comment type="caution">
    <text evidence="9">The sequence shown here is derived from an EMBL/GenBank/DDBJ whole genome shotgun (WGS) entry which is preliminary data.</text>
</comment>
<comment type="function">
    <text evidence="7">Part of the tripartite ATP-independent periplasmic (TRAP) transport system.</text>
</comment>
<feature type="transmembrane region" description="Helical" evidence="7">
    <location>
        <begin position="70"/>
        <end position="88"/>
    </location>
</feature>
<comment type="similarity">
    <text evidence="7">Belongs to the TRAP transporter small permease family.</text>
</comment>
<feature type="transmembrane region" description="Helical" evidence="7">
    <location>
        <begin position="27"/>
        <end position="50"/>
    </location>
</feature>
<evidence type="ECO:0000256" key="5">
    <source>
        <dbReference type="ARBA" id="ARBA00022989"/>
    </source>
</evidence>